<dbReference type="Gene3D" id="1.25.40.380">
    <property type="entry name" value="Protein of unknown function DUF1810"/>
    <property type="match status" value="1"/>
</dbReference>
<dbReference type="SUPFAM" id="SSF140736">
    <property type="entry name" value="Rv1873-like"/>
    <property type="match status" value="1"/>
</dbReference>
<dbReference type="Proteomes" id="UP001623290">
    <property type="component" value="Chromosome"/>
</dbReference>
<evidence type="ECO:0000313" key="2">
    <source>
        <dbReference type="Proteomes" id="UP001623290"/>
    </source>
</evidence>
<organism evidence="1 2">
    <name type="scientific">Thioclava litoralis</name>
    <dbReference type="NCBI Taxonomy" id="3076557"/>
    <lineage>
        <taxon>Bacteria</taxon>
        <taxon>Pseudomonadati</taxon>
        <taxon>Pseudomonadota</taxon>
        <taxon>Alphaproteobacteria</taxon>
        <taxon>Rhodobacterales</taxon>
        <taxon>Paracoccaceae</taxon>
        <taxon>Thioclava</taxon>
    </lineage>
</organism>
<dbReference type="InterPro" id="IPR036287">
    <property type="entry name" value="Rv1873-like_sf"/>
</dbReference>
<keyword evidence="2" id="KW-1185">Reference proteome</keyword>
<dbReference type="EMBL" id="CP135443">
    <property type="protein sequence ID" value="WRY34204.1"/>
    <property type="molecule type" value="Genomic_DNA"/>
</dbReference>
<dbReference type="RefSeq" id="WP_339107944.1">
    <property type="nucleotide sequence ID" value="NZ_CP135443.1"/>
</dbReference>
<evidence type="ECO:0000313" key="1">
    <source>
        <dbReference type="EMBL" id="WRY34204.1"/>
    </source>
</evidence>
<sequence>MAGLERFLKEQERDFPVALSELQAGRKRGHWMWWIFPQLASLGISPRSKEFGLADMSEARAYLDNQTLQTRLSAACKAVLQHPEKDIDDILGTVDARKLRSCMTLFEMAETDAKSDSGAIFTRVLVTFYNGSRCPRTLEQL</sequence>
<dbReference type="InterPro" id="IPR014937">
    <property type="entry name" value="DUF1810"/>
</dbReference>
<name>A0ABZ1DZH1_9RHOB</name>
<reference evidence="1 2" key="1">
    <citation type="submission" date="2023-09" db="EMBL/GenBank/DDBJ databases">
        <title>Thioclava shenzhenensis sp. nov., a multidrug resistant bacteria-antagonizing species isolated from coastal seawater.</title>
        <authorList>
            <person name="Long M."/>
        </authorList>
    </citation>
    <scope>NUCLEOTIDE SEQUENCE [LARGE SCALE GENOMIC DNA]</scope>
    <source>
        <strain evidence="1 2">FTW29</strain>
    </source>
</reference>
<proteinExistence type="predicted"/>
<dbReference type="Pfam" id="PF08837">
    <property type="entry name" value="DUF1810"/>
    <property type="match status" value="1"/>
</dbReference>
<gene>
    <name evidence="1" type="ORF">RPE78_02620</name>
</gene>
<protein>
    <submittedName>
        <fullName evidence="1">DUF1810 family protein</fullName>
    </submittedName>
</protein>
<accession>A0ABZ1DZH1</accession>